<keyword evidence="1" id="KW-0175">Coiled coil</keyword>
<dbReference type="InterPro" id="IPR027417">
    <property type="entry name" value="P-loop_NTPase"/>
</dbReference>
<dbReference type="PANTHER" id="PTHR47396:SF1">
    <property type="entry name" value="ATP-DEPENDENT HELICASE IRC3-RELATED"/>
    <property type="match status" value="1"/>
</dbReference>
<evidence type="ECO:0000313" key="4">
    <source>
        <dbReference type="Proteomes" id="UP001195483"/>
    </source>
</evidence>
<proteinExistence type="predicted"/>
<dbReference type="GO" id="GO:0005524">
    <property type="term" value="F:ATP binding"/>
    <property type="evidence" value="ECO:0007669"/>
    <property type="project" value="InterPro"/>
</dbReference>
<reference evidence="3" key="2">
    <citation type="journal article" date="2021" name="Genome Biol. Evol.">
        <title>Developing a high-quality reference genome for a parasitic bivalve with doubly uniparental inheritance (Bivalvia: Unionida).</title>
        <authorList>
            <person name="Smith C.H."/>
        </authorList>
    </citation>
    <scope>NUCLEOTIDE SEQUENCE</scope>
    <source>
        <strain evidence="3">CHS0354</strain>
        <tissue evidence="3">Mantle</tissue>
    </source>
</reference>
<name>A0AAE0T8C1_9BIVA</name>
<dbReference type="GO" id="GO:0005829">
    <property type="term" value="C:cytosol"/>
    <property type="evidence" value="ECO:0007669"/>
    <property type="project" value="TreeGrafter"/>
</dbReference>
<dbReference type="SUPFAM" id="SSF116734">
    <property type="entry name" value="DNA methylase specificity domain"/>
    <property type="match status" value="1"/>
</dbReference>
<gene>
    <name evidence="3" type="ORF">CHS0354_000729</name>
</gene>
<organism evidence="3 4">
    <name type="scientific">Potamilus streckersoni</name>
    <dbReference type="NCBI Taxonomy" id="2493646"/>
    <lineage>
        <taxon>Eukaryota</taxon>
        <taxon>Metazoa</taxon>
        <taxon>Spiralia</taxon>
        <taxon>Lophotrochozoa</taxon>
        <taxon>Mollusca</taxon>
        <taxon>Bivalvia</taxon>
        <taxon>Autobranchia</taxon>
        <taxon>Heteroconchia</taxon>
        <taxon>Palaeoheterodonta</taxon>
        <taxon>Unionida</taxon>
        <taxon>Unionoidea</taxon>
        <taxon>Unionidae</taxon>
        <taxon>Ambleminae</taxon>
        <taxon>Lampsilini</taxon>
        <taxon>Potamilus</taxon>
    </lineage>
</organism>
<dbReference type="SMART" id="SM00487">
    <property type="entry name" value="DEXDc"/>
    <property type="match status" value="1"/>
</dbReference>
<keyword evidence="4" id="KW-1185">Reference proteome</keyword>
<dbReference type="EMBL" id="JAEAOA010000085">
    <property type="protein sequence ID" value="KAK3605063.1"/>
    <property type="molecule type" value="Genomic_DNA"/>
</dbReference>
<evidence type="ECO:0000259" key="2">
    <source>
        <dbReference type="PROSITE" id="PS51192"/>
    </source>
</evidence>
<dbReference type="CDD" id="cd16961">
    <property type="entry name" value="RMtype1_S_TRD-CR_like"/>
    <property type="match status" value="1"/>
</dbReference>
<protein>
    <recommendedName>
        <fullName evidence="2">Helicase ATP-binding domain-containing protein</fullName>
    </recommendedName>
</protein>
<dbReference type="PROSITE" id="PS51192">
    <property type="entry name" value="HELICASE_ATP_BIND_1"/>
    <property type="match status" value="1"/>
</dbReference>
<comment type="caution">
    <text evidence="3">The sequence shown here is derived from an EMBL/GenBank/DDBJ whole genome shotgun (WGS) entry which is preliminary data.</text>
</comment>
<reference evidence="3" key="3">
    <citation type="submission" date="2023-05" db="EMBL/GenBank/DDBJ databases">
        <authorList>
            <person name="Smith C.H."/>
        </authorList>
    </citation>
    <scope>NUCLEOTIDE SEQUENCE</scope>
    <source>
        <strain evidence="3">CHS0354</strain>
        <tissue evidence="3">Mantle</tissue>
    </source>
</reference>
<accession>A0AAE0T8C1</accession>
<dbReference type="Pfam" id="PF04851">
    <property type="entry name" value="ResIII"/>
    <property type="match status" value="1"/>
</dbReference>
<evidence type="ECO:0000313" key="3">
    <source>
        <dbReference type="EMBL" id="KAK3605063.1"/>
    </source>
</evidence>
<dbReference type="PANTHER" id="PTHR47396">
    <property type="entry name" value="TYPE I RESTRICTION ENZYME ECOKI R PROTEIN"/>
    <property type="match status" value="1"/>
</dbReference>
<dbReference type="CDD" id="cd18032">
    <property type="entry name" value="DEXHc_RE_I_III_res"/>
    <property type="match status" value="1"/>
</dbReference>
<dbReference type="Pfam" id="PF13588">
    <property type="entry name" value="HSDR_N_2"/>
    <property type="match status" value="1"/>
</dbReference>
<reference evidence="3" key="1">
    <citation type="journal article" date="2021" name="Genome Biol. Evol.">
        <title>A High-Quality Reference Genome for a Parasitic Bivalve with Doubly Uniparental Inheritance (Bivalvia: Unionida).</title>
        <authorList>
            <person name="Smith C.H."/>
        </authorList>
    </citation>
    <scope>NUCLEOTIDE SEQUENCE</scope>
    <source>
        <strain evidence="3">CHS0354</strain>
    </source>
</reference>
<dbReference type="Gene3D" id="3.90.1570.30">
    <property type="match status" value="1"/>
</dbReference>
<dbReference type="Proteomes" id="UP001195483">
    <property type="component" value="Unassembled WGS sequence"/>
</dbReference>
<dbReference type="GO" id="GO:0016787">
    <property type="term" value="F:hydrolase activity"/>
    <property type="evidence" value="ECO:0007669"/>
    <property type="project" value="InterPro"/>
</dbReference>
<evidence type="ECO:0000256" key="1">
    <source>
        <dbReference type="SAM" id="Coils"/>
    </source>
</evidence>
<dbReference type="SUPFAM" id="SSF52540">
    <property type="entry name" value="P-loop containing nucleoside triphosphate hydrolases"/>
    <property type="match status" value="2"/>
</dbReference>
<dbReference type="Gene3D" id="3.40.50.300">
    <property type="entry name" value="P-loop containing nucleotide triphosphate hydrolases"/>
    <property type="match status" value="2"/>
</dbReference>
<feature type="domain" description="Helicase ATP-binding" evidence="2">
    <location>
        <begin position="387"/>
        <end position="543"/>
    </location>
</feature>
<dbReference type="AlphaFoldDB" id="A0AAE0T8C1"/>
<dbReference type="GO" id="GO:0003677">
    <property type="term" value="F:DNA binding"/>
    <property type="evidence" value="ECO:0007669"/>
    <property type="project" value="InterPro"/>
</dbReference>
<sequence>MQNFRQFRLPRFKEQFIDAITIEIKKIYEYEQQSIKLIEQAKEIFRNTLNLSNSNKKRVSFAVDLQSFINDDMWTPRFSNPLFVETDKEISDKFPTVKLGDIATFQKGNEPGSDKYIGYDQSKEGDIPFIRTTDLVNHECDMFPDFFIPVEYYNEINQDVKEYDILFTKDGKIGQTAMVCKGERAIIASEAQARIKINKLLEQSGWCFFDNEKGQANISLEQSVKLTQKDINAFGEDFESTKKGLVDFLLLDEQGFPLVVLEAKKEDKNPLDGKEQARRYAQSQKVRFVILSNGNSHYFWDLERGNPEIITEFPTQESLKHRQAFKPDNQRLADEDVKEDYIAYTQNPNFKDDPRYLNKKTREQYLWDENLRILRPYQLKAIHALQKSAEAGNDRFLFEMATGTGKTLISAAVIKLFLRTGNAKRILFLVDRLELEDQAYKNFVHYLNNDFSSVIYKRNRDDWKKAEIVISTVQSLSSQEKYKKLFSPTDFDLIIADESHRAIGGNSRAVFEYFIGYKLGLTATPKDYLKNVDPQKLSQKDPRAWERRQLLDTYTTFGCKNGEPTFRFSLLDGVKEGFLINPIVSDARTDITTELLSEKGYAVMVEDEEGGESEKTFFQEDFEKKFFSEKTNRVFCQTFIENAFKDPISGEIGKSIIFCVSQKHASGITQTLNQMASQLWPDKYNSDFAVQITSNIDQAQQLTINFANNNLNGHTKFLENYKSSKTRICVTVGMMTTGYDCQDILNLALMRPVFSPTDFIQIKGRGTRKFVFEYKDENGEIYKHEKNNFKLFDFFANCEYFEEKFDYDEVLQLPIKQKGAKGDEPVGIEIKEIEIFNPDKVKTLTETPVGIEGMKVDRKLFEKAREELQKDTEVKMAVENEQWDKAVQIVREKYEDKPELYLNLEKIRRSENLDRRITWREFLERAFGLIDVFKSKDEKLEEECEKFISIYKPESKYVPHIKNYLKAYLTDEKFRDIINNKHFGTLNVYAGFTMAEFKKLNGWQKTVPEYVKYYVPVNQFMK</sequence>
<dbReference type="InterPro" id="IPR050742">
    <property type="entry name" value="Helicase_Restrict-Modif_Enz"/>
</dbReference>
<dbReference type="InterPro" id="IPR029464">
    <property type="entry name" value="HSDR_N"/>
</dbReference>
<feature type="coiled-coil region" evidence="1">
    <location>
        <begin position="851"/>
        <end position="881"/>
    </location>
</feature>
<dbReference type="InterPro" id="IPR006935">
    <property type="entry name" value="Helicase/UvrB_N"/>
</dbReference>
<dbReference type="InterPro" id="IPR014001">
    <property type="entry name" value="Helicase_ATP-bd"/>
</dbReference>